<dbReference type="Proteomes" id="UP000385544">
    <property type="component" value="Unassembled WGS sequence"/>
</dbReference>
<sequence>MKRIRPSLVIAAIFIISRFIWFFLTRLNIFFDLAGTIVIAVILFIVSCYLFGKIDRN</sequence>
<feature type="transmembrane region" description="Helical" evidence="1">
    <location>
        <begin position="30"/>
        <end position="52"/>
    </location>
</feature>
<evidence type="ECO:0000313" key="3">
    <source>
        <dbReference type="Proteomes" id="UP000385544"/>
    </source>
</evidence>
<gene>
    <name evidence="2" type="ORF">SCSS39_00758</name>
</gene>
<dbReference type="AlphaFoldDB" id="A0A564SPZ9"/>
<keyword evidence="1" id="KW-0812">Transmembrane</keyword>
<name>A0A564SPZ9_STRCV</name>
<evidence type="ECO:0000313" key="2">
    <source>
        <dbReference type="EMBL" id="VUW97257.1"/>
    </source>
</evidence>
<feature type="transmembrane region" description="Helical" evidence="1">
    <location>
        <begin position="7"/>
        <end position="24"/>
    </location>
</feature>
<keyword evidence="1" id="KW-1133">Transmembrane helix</keyword>
<reference evidence="2 3" key="1">
    <citation type="submission" date="2019-07" db="EMBL/GenBank/DDBJ databases">
        <authorList>
            <person name="Hibberd C M."/>
            <person name="Gehrig L. J."/>
            <person name="Chang H.-W."/>
            <person name="Venkatesh S."/>
        </authorList>
    </citation>
    <scope>NUCLEOTIDE SEQUENCE [LARGE SCALE GENOMIC DNA]</scope>
    <source>
        <strain evidence="2">Streptococcus_constellatus_SS_Bg39</strain>
    </source>
</reference>
<accession>A0A564SPZ9</accession>
<proteinExistence type="predicted"/>
<keyword evidence="1" id="KW-0472">Membrane</keyword>
<dbReference type="EMBL" id="CABHMZ010000010">
    <property type="protein sequence ID" value="VUW97257.1"/>
    <property type="molecule type" value="Genomic_DNA"/>
</dbReference>
<evidence type="ECO:0000256" key="1">
    <source>
        <dbReference type="SAM" id="Phobius"/>
    </source>
</evidence>
<organism evidence="2 3">
    <name type="scientific">Streptococcus constellatus</name>
    <dbReference type="NCBI Taxonomy" id="76860"/>
    <lineage>
        <taxon>Bacteria</taxon>
        <taxon>Bacillati</taxon>
        <taxon>Bacillota</taxon>
        <taxon>Bacilli</taxon>
        <taxon>Lactobacillales</taxon>
        <taxon>Streptococcaceae</taxon>
        <taxon>Streptococcus</taxon>
        <taxon>Streptococcus anginosus group</taxon>
    </lineage>
</organism>
<protein>
    <submittedName>
        <fullName evidence="2">Uncharacterized protein</fullName>
    </submittedName>
</protein>